<dbReference type="CDD" id="cd02248">
    <property type="entry name" value="Peptidase_C1A"/>
    <property type="match status" value="1"/>
</dbReference>
<feature type="domain" description="Cathepsin propeptide inhibitor" evidence="3">
    <location>
        <begin position="44"/>
        <end position="99"/>
    </location>
</feature>
<protein>
    <submittedName>
        <fullName evidence="5">Cathepsin O-like</fullName>
    </submittedName>
</protein>
<dbReference type="PANTHER" id="PTHR12411">
    <property type="entry name" value="CYSTEINE PROTEASE FAMILY C1-RELATED"/>
    <property type="match status" value="1"/>
</dbReference>
<evidence type="ECO:0000259" key="2">
    <source>
        <dbReference type="SMART" id="SM00645"/>
    </source>
</evidence>
<dbReference type="SMART" id="SM00645">
    <property type="entry name" value="Pept_C1"/>
    <property type="match status" value="1"/>
</dbReference>
<evidence type="ECO:0000313" key="5">
    <source>
        <dbReference type="RefSeq" id="XP_026736469.1"/>
    </source>
</evidence>
<dbReference type="SUPFAM" id="SSF54001">
    <property type="entry name" value="Cysteine proteinases"/>
    <property type="match status" value="1"/>
</dbReference>
<gene>
    <name evidence="5" type="primary">LOC113500022</name>
</gene>
<evidence type="ECO:0000256" key="1">
    <source>
        <dbReference type="ARBA" id="ARBA00008455"/>
    </source>
</evidence>
<dbReference type="InterPro" id="IPR013128">
    <property type="entry name" value="Peptidase_C1A"/>
</dbReference>
<dbReference type="RefSeq" id="XP_026736469.1">
    <property type="nucleotide sequence ID" value="XM_026880668.1"/>
</dbReference>
<feature type="domain" description="Peptidase C1A papain C-terminal" evidence="2">
    <location>
        <begin position="138"/>
        <end position="353"/>
    </location>
</feature>
<dbReference type="SMART" id="SM00848">
    <property type="entry name" value="Inhibitor_I29"/>
    <property type="match status" value="1"/>
</dbReference>
<dbReference type="InterPro" id="IPR038765">
    <property type="entry name" value="Papain-like_cys_pep_sf"/>
</dbReference>
<organism evidence="4 5">
    <name type="scientific">Trichoplusia ni</name>
    <name type="common">Cabbage looper</name>
    <dbReference type="NCBI Taxonomy" id="7111"/>
    <lineage>
        <taxon>Eukaryota</taxon>
        <taxon>Metazoa</taxon>
        <taxon>Ecdysozoa</taxon>
        <taxon>Arthropoda</taxon>
        <taxon>Hexapoda</taxon>
        <taxon>Insecta</taxon>
        <taxon>Pterygota</taxon>
        <taxon>Neoptera</taxon>
        <taxon>Endopterygota</taxon>
        <taxon>Lepidoptera</taxon>
        <taxon>Glossata</taxon>
        <taxon>Ditrysia</taxon>
        <taxon>Noctuoidea</taxon>
        <taxon>Noctuidae</taxon>
        <taxon>Plusiinae</taxon>
        <taxon>Trichoplusia</taxon>
    </lineage>
</organism>
<reference evidence="5" key="1">
    <citation type="submission" date="2025-08" db="UniProtKB">
        <authorList>
            <consortium name="RefSeq"/>
        </authorList>
    </citation>
    <scope>IDENTIFICATION</scope>
</reference>
<dbReference type="OrthoDB" id="387093at2759"/>
<dbReference type="Pfam" id="PF00112">
    <property type="entry name" value="Peptidase_C1"/>
    <property type="match status" value="1"/>
</dbReference>
<comment type="similarity">
    <text evidence="1">Belongs to the peptidase C1 family.</text>
</comment>
<dbReference type="Proteomes" id="UP000322000">
    <property type="component" value="Chromosome 13"/>
</dbReference>
<dbReference type="GO" id="GO:0006508">
    <property type="term" value="P:proteolysis"/>
    <property type="evidence" value="ECO:0007669"/>
    <property type="project" value="InterPro"/>
</dbReference>
<dbReference type="GeneID" id="113500022"/>
<dbReference type="InterPro" id="IPR000668">
    <property type="entry name" value="Peptidase_C1A_C"/>
</dbReference>
<keyword evidence="4" id="KW-1185">Reference proteome</keyword>
<sequence>MKRAVLVFAFITVIVIVALRFQSWLVMIKSGFLNDYTNVIESEFNWYLRNFNKSYSTSEYNIRLWNFKASLEEINRLNALEGATVFGFTKFSDMSKEEFVERMLLKPSYVGPCYEKHQVCVDTDGYSNNRTWDSDDDVPSYFDWREKGIVFPVLNQRLCMGCWAFSIVGVMESMAAKQGIDHQRRSIQELIDCSYYNDGCRGGNVYRALDFLCRKSKPVEIVTEEEYPLTLSGEQHCVMPPNPVGRRIKEFTYQCHVDEEKMVRQVATHGPLVAIVDARNWMNYIGGIIRRSCSAGVSNHVIQIVGYSKNNTDDIPYFLIRNSFGEDFGDHGYVRIGLHGNVCGIRDQVTMLDVV</sequence>
<dbReference type="GO" id="GO:0008234">
    <property type="term" value="F:cysteine-type peptidase activity"/>
    <property type="evidence" value="ECO:0007669"/>
    <property type="project" value="InterPro"/>
</dbReference>
<dbReference type="KEGG" id="tnl:113500022"/>
<name>A0A7E5W781_TRINI</name>
<evidence type="ECO:0000259" key="3">
    <source>
        <dbReference type="SMART" id="SM00848"/>
    </source>
</evidence>
<evidence type="ECO:0000313" key="4">
    <source>
        <dbReference type="Proteomes" id="UP000322000"/>
    </source>
</evidence>
<dbReference type="Gene3D" id="3.90.70.10">
    <property type="entry name" value="Cysteine proteinases"/>
    <property type="match status" value="1"/>
</dbReference>
<accession>A0A7E5W781</accession>
<dbReference type="Pfam" id="PF08246">
    <property type="entry name" value="Inhibitor_I29"/>
    <property type="match status" value="1"/>
</dbReference>
<dbReference type="InParanoid" id="A0A7E5W781"/>
<proteinExistence type="inferred from homology"/>
<dbReference type="InterPro" id="IPR039417">
    <property type="entry name" value="Peptidase_C1A_papain-like"/>
</dbReference>
<dbReference type="InterPro" id="IPR013201">
    <property type="entry name" value="Prot_inhib_I29"/>
</dbReference>
<dbReference type="AlphaFoldDB" id="A0A7E5W781"/>